<organism evidence="2 3">
    <name type="scientific">Calocera cornea HHB12733</name>
    <dbReference type="NCBI Taxonomy" id="1353952"/>
    <lineage>
        <taxon>Eukaryota</taxon>
        <taxon>Fungi</taxon>
        <taxon>Dikarya</taxon>
        <taxon>Basidiomycota</taxon>
        <taxon>Agaricomycotina</taxon>
        <taxon>Dacrymycetes</taxon>
        <taxon>Dacrymycetales</taxon>
        <taxon>Dacrymycetaceae</taxon>
        <taxon>Calocera</taxon>
    </lineage>
</organism>
<dbReference type="Proteomes" id="UP000076842">
    <property type="component" value="Unassembled WGS sequence"/>
</dbReference>
<evidence type="ECO:0000313" key="3">
    <source>
        <dbReference type="Proteomes" id="UP000076842"/>
    </source>
</evidence>
<feature type="region of interest" description="Disordered" evidence="1">
    <location>
        <begin position="42"/>
        <end position="75"/>
    </location>
</feature>
<name>A0A165EZR4_9BASI</name>
<dbReference type="AlphaFoldDB" id="A0A165EZR4"/>
<accession>A0A165EZR4</accession>
<proteinExistence type="predicted"/>
<dbReference type="InParanoid" id="A0A165EZR4"/>
<protein>
    <submittedName>
        <fullName evidence="2">Uncharacterized protein</fullName>
    </submittedName>
</protein>
<gene>
    <name evidence="2" type="ORF">CALCODRAFT_338345</name>
</gene>
<evidence type="ECO:0000313" key="2">
    <source>
        <dbReference type="EMBL" id="KZT55884.1"/>
    </source>
</evidence>
<sequence length="206" mass="23241">MTSIALGQSHPTRSSCCRSFSISVRTAEPRYKPWRKRLLGRERAQRASERRASPAALSCGRSNGRDTRYRPSTGRVSLTRRCRDDDGLRNCLNQLQMSSSGLQIVEFRVNDLEPTIFELISAALPQLVALSLTIPDDASDCLFSYHQCLLLFETSKAFERWRASSGISPPTGYKKGTAYGTYSDRSSMRARLCTPSNLIIEYFEHF</sequence>
<feature type="compositionally biased region" description="Basic and acidic residues" evidence="1">
    <location>
        <begin position="42"/>
        <end position="52"/>
    </location>
</feature>
<dbReference type="EMBL" id="KV423987">
    <property type="protein sequence ID" value="KZT55884.1"/>
    <property type="molecule type" value="Genomic_DNA"/>
</dbReference>
<reference evidence="2 3" key="1">
    <citation type="journal article" date="2016" name="Mol. Biol. Evol.">
        <title>Comparative Genomics of Early-Diverging Mushroom-Forming Fungi Provides Insights into the Origins of Lignocellulose Decay Capabilities.</title>
        <authorList>
            <person name="Nagy L.G."/>
            <person name="Riley R."/>
            <person name="Tritt A."/>
            <person name="Adam C."/>
            <person name="Daum C."/>
            <person name="Floudas D."/>
            <person name="Sun H."/>
            <person name="Yadav J.S."/>
            <person name="Pangilinan J."/>
            <person name="Larsson K.H."/>
            <person name="Matsuura K."/>
            <person name="Barry K."/>
            <person name="Labutti K."/>
            <person name="Kuo R."/>
            <person name="Ohm R.A."/>
            <person name="Bhattacharya S.S."/>
            <person name="Shirouzu T."/>
            <person name="Yoshinaga Y."/>
            <person name="Martin F.M."/>
            <person name="Grigoriev I.V."/>
            <person name="Hibbett D.S."/>
        </authorList>
    </citation>
    <scope>NUCLEOTIDE SEQUENCE [LARGE SCALE GENOMIC DNA]</scope>
    <source>
        <strain evidence="2 3">HHB12733</strain>
    </source>
</reference>
<keyword evidence="3" id="KW-1185">Reference proteome</keyword>
<evidence type="ECO:0000256" key="1">
    <source>
        <dbReference type="SAM" id="MobiDB-lite"/>
    </source>
</evidence>